<dbReference type="InterPro" id="IPR029063">
    <property type="entry name" value="SAM-dependent_MTases_sf"/>
</dbReference>
<dbReference type="PROSITE" id="PS01131">
    <property type="entry name" value="RRNA_A_DIMETH"/>
    <property type="match status" value="1"/>
</dbReference>
<organism evidence="11 12">
    <name type="scientific">Candidatus Pullibacteroides excrementavium</name>
    <dbReference type="NCBI Taxonomy" id="2840905"/>
    <lineage>
        <taxon>Bacteria</taxon>
        <taxon>Pseudomonadati</taxon>
        <taxon>Bacteroidota</taxon>
        <taxon>Bacteroidia</taxon>
        <taxon>Bacteroidales</taxon>
        <taxon>Candidatus Pullibacteroides</taxon>
    </lineage>
</organism>
<keyword evidence="4 7" id="KW-0808">Transferase</keyword>
<dbReference type="EMBL" id="JADIMZ010000060">
    <property type="protein sequence ID" value="MBO8432455.1"/>
    <property type="molecule type" value="Genomic_DNA"/>
</dbReference>
<dbReference type="PANTHER" id="PTHR11727:SF7">
    <property type="entry name" value="DIMETHYLADENOSINE TRANSFERASE-RELATED"/>
    <property type="match status" value="1"/>
</dbReference>
<dbReference type="AlphaFoldDB" id="A0A9D9GZ67"/>
<keyword evidence="3 7" id="KW-0489">Methyltransferase</keyword>
<keyword evidence="5 7" id="KW-0949">S-adenosyl-L-methionine</keyword>
<feature type="domain" description="Ribosomal RNA adenine methylase transferase N-terminal" evidence="10">
    <location>
        <begin position="126"/>
        <end position="297"/>
    </location>
</feature>
<feature type="binding site" evidence="7 8">
    <location>
        <position position="166"/>
    </location>
    <ligand>
        <name>S-adenosyl-L-methionine</name>
        <dbReference type="ChEBI" id="CHEBI:59789"/>
    </ligand>
</feature>
<comment type="catalytic activity">
    <reaction evidence="7">
        <text>adenosine(1518)/adenosine(1519) in 16S rRNA + 4 S-adenosyl-L-methionine = N(6)-dimethyladenosine(1518)/N(6)-dimethyladenosine(1519) in 16S rRNA + 4 S-adenosyl-L-homocysteine + 4 H(+)</text>
        <dbReference type="Rhea" id="RHEA:19609"/>
        <dbReference type="Rhea" id="RHEA-COMP:10232"/>
        <dbReference type="Rhea" id="RHEA-COMP:10233"/>
        <dbReference type="ChEBI" id="CHEBI:15378"/>
        <dbReference type="ChEBI" id="CHEBI:57856"/>
        <dbReference type="ChEBI" id="CHEBI:59789"/>
        <dbReference type="ChEBI" id="CHEBI:74411"/>
        <dbReference type="ChEBI" id="CHEBI:74493"/>
        <dbReference type="EC" id="2.1.1.182"/>
    </reaction>
</comment>
<feature type="binding site" evidence="7 8">
    <location>
        <position position="39"/>
    </location>
    <ligand>
        <name>S-adenosyl-L-methionine</name>
        <dbReference type="ChEBI" id="CHEBI:59789"/>
    </ligand>
</feature>
<evidence type="ECO:0000256" key="1">
    <source>
        <dbReference type="ARBA" id="ARBA00022490"/>
    </source>
</evidence>
<feature type="binding site" evidence="7 8">
    <location>
        <position position="212"/>
    </location>
    <ligand>
        <name>S-adenosyl-L-methionine</name>
        <dbReference type="ChEBI" id="CHEBI:59789"/>
    </ligand>
</feature>
<comment type="subcellular location">
    <subcellularLocation>
        <location evidence="7">Cytoplasm</location>
    </subcellularLocation>
</comment>
<comment type="function">
    <text evidence="7">Specifically dimethylates two adjacent adenosines (A1518 and A1519) in the loop of a conserved hairpin near the 3'-end of 16S rRNA in the 30S particle. May play a critical role in biogenesis of 30S subunits.</text>
</comment>
<dbReference type="InterPro" id="IPR011530">
    <property type="entry name" value="rRNA_adenine_dimethylase"/>
</dbReference>
<dbReference type="InterPro" id="IPR001737">
    <property type="entry name" value="KsgA/Erm"/>
</dbReference>
<feature type="binding site" evidence="7 8">
    <location>
        <position position="37"/>
    </location>
    <ligand>
        <name>S-adenosyl-L-methionine</name>
        <dbReference type="ChEBI" id="CHEBI:59789"/>
    </ligand>
</feature>
<dbReference type="GO" id="GO:0003723">
    <property type="term" value="F:RNA binding"/>
    <property type="evidence" value="ECO:0007669"/>
    <property type="project" value="UniProtKB-UniRule"/>
</dbReference>
<dbReference type="EC" id="2.1.1.182" evidence="7"/>
<evidence type="ECO:0000256" key="6">
    <source>
        <dbReference type="ARBA" id="ARBA00022884"/>
    </source>
</evidence>
<evidence type="ECO:0000256" key="3">
    <source>
        <dbReference type="ARBA" id="ARBA00022603"/>
    </source>
</evidence>
<keyword evidence="2 7" id="KW-0698">rRNA processing</keyword>
<dbReference type="InterPro" id="IPR023165">
    <property type="entry name" value="rRNA_Ade_diMease-like_C"/>
</dbReference>
<dbReference type="GO" id="GO:0052908">
    <property type="term" value="F:16S rRNA (adenine(1518)-N(6)/adenine(1519)-N(6))-dimethyltransferase activity"/>
    <property type="evidence" value="ECO:0007669"/>
    <property type="project" value="UniProtKB-EC"/>
</dbReference>
<evidence type="ECO:0000313" key="12">
    <source>
        <dbReference type="Proteomes" id="UP000823612"/>
    </source>
</evidence>
<feature type="region of interest" description="Disordered" evidence="9">
    <location>
        <begin position="1"/>
        <end position="27"/>
    </location>
</feature>
<feature type="region of interest" description="Disordered" evidence="9">
    <location>
        <begin position="77"/>
        <end position="96"/>
    </location>
</feature>
<sequence length="369" mass="40725">MQRNNRRNNDGRGGFGRGDKGAGRADSVRAKKALGQHFLKSQDIARVIARCVHPQYVPRLMPDGSLDRLAAGALTHDASEFRPKDEASSGMPPLAAGMELPAAGKSGFSGDVPLPDTCRMTYSGLSASSALALPGKPIHVLEIGPGMGVLSVCLWEDPMLDVKLVELDPESVVYLASHYPDKTRDGKLIPADFLKMDLREVFCGESFVLTGNFPYNISSQILFRVLEYKELVPVMGGMFQKEVGERVCARPGSKAYGIMSVLLQAFYRTEYLFTVEAEEFLPPPKVRSCVIRLSRNDSSALGCDEKLFVYLVKKAFNQRRKTLRNAFKGIEEEKGLSTRDFPAAMLEKRAEQLGVEDYVALVNLLRADR</sequence>
<evidence type="ECO:0000256" key="8">
    <source>
        <dbReference type="PROSITE-ProRule" id="PRU01026"/>
    </source>
</evidence>
<comment type="caution">
    <text evidence="11">The sequence shown here is derived from an EMBL/GenBank/DDBJ whole genome shotgun (WGS) entry which is preliminary data.</text>
</comment>
<keyword evidence="6 7" id="KW-0694">RNA-binding</keyword>
<accession>A0A9D9GZ67</accession>
<evidence type="ECO:0000256" key="2">
    <source>
        <dbReference type="ARBA" id="ARBA00022552"/>
    </source>
</evidence>
<dbReference type="HAMAP" id="MF_00607">
    <property type="entry name" value="16SrRNA_methyltr_A"/>
    <property type="match status" value="1"/>
</dbReference>
<feature type="compositionally biased region" description="Basic and acidic residues" evidence="9">
    <location>
        <begin position="17"/>
        <end position="27"/>
    </location>
</feature>
<dbReference type="PANTHER" id="PTHR11727">
    <property type="entry name" value="DIMETHYLADENOSINE TRANSFERASE"/>
    <property type="match status" value="1"/>
</dbReference>
<dbReference type="Proteomes" id="UP000823612">
    <property type="component" value="Unassembled WGS sequence"/>
</dbReference>
<dbReference type="Gene3D" id="3.40.50.150">
    <property type="entry name" value="Vaccinia Virus protein VP39"/>
    <property type="match status" value="1"/>
</dbReference>
<dbReference type="Gene3D" id="1.10.8.100">
    <property type="entry name" value="Ribosomal RNA adenine dimethylase-like, domain 2"/>
    <property type="match status" value="1"/>
</dbReference>
<dbReference type="Pfam" id="PF00398">
    <property type="entry name" value="RrnaAD"/>
    <property type="match status" value="1"/>
</dbReference>
<comment type="similarity">
    <text evidence="7">Belongs to the class I-like SAM-binding methyltransferase superfamily. rRNA adenine N(6)-methyltransferase family. RsmA subfamily.</text>
</comment>
<dbReference type="SUPFAM" id="SSF53335">
    <property type="entry name" value="S-adenosyl-L-methionine-dependent methyltransferases"/>
    <property type="match status" value="1"/>
</dbReference>
<evidence type="ECO:0000256" key="4">
    <source>
        <dbReference type="ARBA" id="ARBA00022679"/>
    </source>
</evidence>
<feature type="binding site" evidence="7 8">
    <location>
        <position position="192"/>
    </location>
    <ligand>
        <name>S-adenosyl-L-methionine</name>
        <dbReference type="ChEBI" id="CHEBI:59789"/>
    </ligand>
</feature>
<dbReference type="PROSITE" id="PS51689">
    <property type="entry name" value="SAM_RNA_A_N6_MT"/>
    <property type="match status" value="1"/>
</dbReference>
<dbReference type="InterPro" id="IPR020596">
    <property type="entry name" value="rRNA_Ade_Mease_Trfase_CS"/>
</dbReference>
<keyword evidence="1 7" id="KW-0963">Cytoplasm</keyword>
<dbReference type="SMART" id="SM00650">
    <property type="entry name" value="rADc"/>
    <property type="match status" value="1"/>
</dbReference>
<proteinExistence type="inferred from homology"/>
<dbReference type="FunFam" id="1.10.8.100:FF:000001">
    <property type="entry name" value="Ribosomal RNA small subunit methyltransferase A"/>
    <property type="match status" value="1"/>
</dbReference>
<name>A0A9D9GZ67_9BACT</name>
<reference evidence="11" key="2">
    <citation type="journal article" date="2021" name="PeerJ">
        <title>Extensive microbial diversity within the chicken gut microbiome revealed by metagenomics and culture.</title>
        <authorList>
            <person name="Gilroy R."/>
            <person name="Ravi A."/>
            <person name="Getino M."/>
            <person name="Pursley I."/>
            <person name="Horton D.L."/>
            <person name="Alikhan N.F."/>
            <person name="Baker D."/>
            <person name="Gharbi K."/>
            <person name="Hall N."/>
            <person name="Watson M."/>
            <person name="Adriaenssens E.M."/>
            <person name="Foster-Nyarko E."/>
            <person name="Jarju S."/>
            <person name="Secka A."/>
            <person name="Antonio M."/>
            <person name="Oren A."/>
            <person name="Chaudhuri R.R."/>
            <person name="La Ragione R."/>
            <person name="Hildebrand F."/>
            <person name="Pallen M.J."/>
        </authorList>
    </citation>
    <scope>NUCLEOTIDE SEQUENCE</scope>
    <source>
        <strain evidence="11">2889</strain>
    </source>
</reference>
<evidence type="ECO:0000259" key="10">
    <source>
        <dbReference type="SMART" id="SM00650"/>
    </source>
</evidence>
<evidence type="ECO:0000256" key="5">
    <source>
        <dbReference type="ARBA" id="ARBA00022691"/>
    </source>
</evidence>
<evidence type="ECO:0000313" key="11">
    <source>
        <dbReference type="EMBL" id="MBO8432455.1"/>
    </source>
</evidence>
<feature type="binding site" evidence="7 8">
    <location>
        <position position="144"/>
    </location>
    <ligand>
        <name>S-adenosyl-L-methionine</name>
        <dbReference type="ChEBI" id="CHEBI:59789"/>
    </ligand>
</feature>
<protein>
    <recommendedName>
        <fullName evidence="7">Ribosomal RNA small subunit methyltransferase A</fullName>
        <ecNumber evidence="7">2.1.1.182</ecNumber>
    </recommendedName>
    <alternativeName>
        <fullName evidence="7">16S rRNA (adenine(1518)-N(6)/adenine(1519)-N(6))-dimethyltransferase</fullName>
    </alternativeName>
    <alternativeName>
        <fullName evidence="7">16S rRNA dimethyladenosine transferase</fullName>
    </alternativeName>
    <alternativeName>
        <fullName evidence="7">16S rRNA dimethylase</fullName>
    </alternativeName>
    <alternativeName>
        <fullName evidence="7">S-adenosylmethionine-6-N', N'-adenosyl(rRNA) dimethyltransferase</fullName>
    </alternativeName>
</protein>
<feature type="compositionally biased region" description="Basic and acidic residues" evidence="9">
    <location>
        <begin position="77"/>
        <end position="87"/>
    </location>
</feature>
<reference evidence="11" key="1">
    <citation type="submission" date="2020-10" db="EMBL/GenBank/DDBJ databases">
        <authorList>
            <person name="Gilroy R."/>
        </authorList>
    </citation>
    <scope>NUCLEOTIDE SEQUENCE</scope>
    <source>
        <strain evidence="11">2889</strain>
    </source>
</reference>
<dbReference type="NCBIfam" id="TIGR00755">
    <property type="entry name" value="ksgA"/>
    <property type="match status" value="1"/>
</dbReference>
<evidence type="ECO:0000256" key="7">
    <source>
        <dbReference type="HAMAP-Rule" id="MF_00607"/>
    </source>
</evidence>
<gene>
    <name evidence="7 11" type="primary">rsmA</name>
    <name evidence="7" type="synonym">ksgA</name>
    <name evidence="11" type="ORF">IAB08_04070</name>
</gene>
<dbReference type="InterPro" id="IPR020598">
    <property type="entry name" value="rRNA_Ade_methylase_Trfase_N"/>
</dbReference>
<evidence type="ECO:0000256" key="9">
    <source>
        <dbReference type="SAM" id="MobiDB-lite"/>
    </source>
</evidence>
<dbReference type="GO" id="GO:0005829">
    <property type="term" value="C:cytosol"/>
    <property type="evidence" value="ECO:0007669"/>
    <property type="project" value="TreeGrafter"/>
</dbReference>